<dbReference type="RefSeq" id="WP_307201094.1">
    <property type="nucleotide sequence ID" value="NZ_JAUSST010000001.1"/>
</dbReference>
<dbReference type="SUPFAM" id="SSF158682">
    <property type="entry name" value="TerB-like"/>
    <property type="match status" value="1"/>
</dbReference>
<dbReference type="Gene3D" id="1.10.3680.10">
    <property type="entry name" value="TerB-like"/>
    <property type="match status" value="1"/>
</dbReference>
<name>A0ABT9TV67_PAEHA</name>
<protein>
    <submittedName>
        <fullName evidence="1">Tellurite resistance protein</fullName>
    </submittedName>
</protein>
<evidence type="ECO:0000313" key="1">
    <source>
        <dbReference type="EMBL" id="MDQ0111259.1"/>
    </source>
</evidence>
<dbReference type="InterPro" id="IPR029024">
    <property type="entry name" value="TerB-like"/>
</dbReference>
<comment type="caution">
    <text evidence="1">The sequence shown here is derived from an EMBL/GenBank/DDBJ whole genome shotgun (WGS) entry which is preliminary data.</text>
</comment>
<dbReference type="EMBL" id="JAUSSU010000002">
    <property type="protein sequence ID" value="MDQ0111259.1"/>
    <property type="molecule type" value="Genomic_DNA"/>
</dbReference>
<organism evidence="1 2">
    <name type="scientific">Paenibacillus harenae</name>
    <dbReference type="NCBI Taxonomy" id="306543"/>
    <lineage>
        <taxon>Bacteria</taxon>
        <taxon>Bacillati</taxon>
        <taxon>Bacillota</taxon>
        <taxon>Bacilli</taxon>
        <taxon>Bacillales</taxon>
        <taxon>Paenibacillaceae</taxon>
        <taxon>Paenibacillus</taxon>
    </lineage>
</organism>
<keyword evidence="2" id="KW-1185">Reference proteome</keyword>
<reference evidence="1 2" key="1">
    <citation type="submission" date="2023-07" db="EMBL/GenBank/DDBJ databases">
        <title>Sorghum-associated microbial communities from plants grown in Nebraska, USA.</title>
        <authorList>
            <person name="Schachtman D."/>
        </authorList>
    </citation>
    <scope>NUCLEOTIDE SEQUENCE [LARGE SCALE GENOMIC DNA]</scope>
    <source>
        <strain evidence="1 2">CC482</strain>
    </source>
</reference>
<proteinExistence type="predicted"/>
<accession>A0ABT9TV67</accession>
<sequence>MFLHFLQTQEHKEAFLELAHVVANADGFVNRREKEYLRTYLSEMDMQPYKLQTIKARPLADIIGDLKDEPTKNIFFAEILLLIFADGDYNDEEKQIVRDMQKLFGFSDETYEVFKDWVIRVDQLKVEGMKLILNPPQHG</sequence>
<dbReference type="CDD" id="cd07177">
    <property type="entry name" value="terB_like"/>
    <property type="match status" value="1"/>
</dbReference>
<evidence type="ECO:0000313" key="2">
    <source>
        <dbReference type="Proteomes" id="UP001229346"/>
    </source>
</evidence>
<gene>
    <name evidence="1" type="ORF">J2T15_000692</name>
</gene>
<dbReference type="Proteomes" id="UP001229346">
    <property type="component" value="Unassembled WGS sequence"/>
</dbReference>